<evidence type="ECO:0000256" key="3">
    <source>
        <dbReference type="PROSITE-ProRule" id="PRU01091"/>
    </source>
</evidence>
<dbReference type="InterPro" id="IPR039420">
    <property type="entry name" value="WalR-like"/>
</dbReference>
<dbReference type="InterPro" id="IPR001789">
    <property type="entry name" value="Sig_transdc_resp-reg_receiver"/>
</dbReference>
<evidence type="ECO:0000259" key="5">
    <source>
        <dbReference type="PROSITE" id="PS51755"/>
    </source>
</evidence>
<keyword evidence="2" id="KW-0597">Phosphoprotein</keyword>
<protein>
    <submittedName>
        <fullName evidence="6">Response regulator transcription factor</fullName>
    </submittedName>
</protein>
<dbReference type="PROSITE" id="PS50110">
    <property type="entry name" value="RESPONSE_REGULATORY"/>
    <property type="match status" value="1"/>
</dbReference>
<evidence type="ECO:0000256" key="2">
    <source>
        <dbReference type="PROSITE-ProRule" id="PRU00169"/>
    </source>
</evidence>
<dbReference type="OrthoDB" id="9802426at2"/>
<evidence type="ECO:0000256" key="1">
    <source>
        <dbReference type="ARBA" id="ARBA00023125"/>
    </source>
</evidence>
<feature type="modified residue" description="4-aspartylphosphate" evidence="2">
    <location>
        <position position="57"/>
    </location>
</feature>
<dbReference type="GO" id="GO:0000156">
    <property type="term" value="F:phosphorelay response regulator activity"/>
    <property type="evidence" value="ECO:0007669"/>
    <property type="project" value="TreeGrafter"/>
</dbReference>
<gene>
    <name evidence="6" type="ORF">EOD42_18685</name>
</gene>
<dbReference type="EMBL" id="SACL01000007">
    <property type="protein sequence ID" value="RVT92243.1"/>
    <property type="molecule type" value="Genomic_DNA"/>
</dbReference>
<name>A0A437M3W1_9PROT</name>
<dbReference type="InterPro" id="IPR001867">
    <property type="entry name" value="OmpR/PhoB-type_DNA-bd"/>
</dbReference>
<accession>A0A437M3W1</accession>
<evidence type="ECO:0000313" key="6">
    <source>
        <dbReference type="EMBL" id="RVT92243.1"/>
    </source>
</evidence>
<keyword evidence="1 3" id="KW-0238">DNA-binding</keyword>
<dbReference type="InterPro" id="IPR016032">
    <property type="entry name" value="Sig_transdc_resp-reg_C-effctor"/>
</dbReference>
<sequence>MTDLAPPKILVVDDEPQIHRFLAPALEAAGYAPLRALTGAEGLRMAAERAPRAVLLDLGLPDMDGKALLPKLRGFSQAPVIILSARDREDEKVAALDAGADDYVEKPFALAELLARLRAALRRATGAEAPPEIIRAGPLEIDMPHRRARVHGEALHLTPREWDLLAALARAGQDKVVTQRQLLVAVWGPAHAEDTQYLRVYIGQLRQKLGEAAGLIRTEPGVGYRFGESA</sequence>
<dbReference type="PANTHER" id="PTHR48111:SF50">
    <property type="entry name" value="KDP OPERON TRANSCRIPTIONAL REGULATORY PROTEIN KDPE"/>
    <property type="match status" value="1"/>
</dbReference>
<feature type="domain" description="OmpR/PhoB-type" evidence="5">
    <location>
        <begin position="131"/>
        <end position="228"/>
    </location>
</feature>
<dbReference type="SMART" id="SM00862">
    <property type="entry name" value="Trans_reg_C"/>
    <property type="match status" value="1"/>
</dbReference>
<dbReference type="RefSeq" id="WP_127789097.1">
    <property type="nucleotide sequence ID" value="NZ_SACL01000007.1"/>
</dbReference>
<dbReference type="InterPro" id="IPR036388">
    <property type="entry name" value="WH-like_DNA-bd_sf"/>
</dbReference>
<keyword evidence="7" id="KW-1185">Reference proteome</keyword>
<dbReference type="InterPro" id="IPR011006">
    <property type="entry name" value="CheY-like_superfamily"/>
</dbReference>
<reference evidence="6 7" key="1">
    <citation type="submission" date="2019-01" db="EMBL/GenBank/DDBJ databases">
        <authorList>
            <person name="Chen W.-M."/>
        </authorList>
    </citation>
    <scope>NUCLEOTIDE SEQUENCE [LARGE SCALE GENOMIC DNA]</scope>
    <source>
        <strain evidence="6 7">CCP-6</strain>
    </source>
</reference>
<dbReference type="SUPFAM" id="SSF46894">
    <property type="entry name" value="C-terminal effector domain of the bipartite response regulators"/>
    <property type="match status" value="1"/>
</dbReference>
<dbReference type="Pfam" id="PF00486">
    <property type="entry name" value="Trans_reg_C"/>
    <property type="match status" value="1"/>
</dbReference>
<dbReference type="SMART" id="SM00448">
    <property type="entry name" value="REC"/>
    <property type="match status" value="1"/>
</dbReference>
<dbReference type="Gene3D" id="3.40.50.2300">
    <property type="match status" value="1"/>
</dbReference>
<dbReference type="Gene3D" id="1.10.10.10">
    <property type="entry name" value="Winged helix-like DNA-binding domain superfamily/Winged helix DNA-binding domain"/>
    <property type="match status" value="1"/>
</dbReference>
<dbReference type="Pfam" id="PF00072">
    <property type="entry name" value="Response_reg"/>
    <property type="match status" value="1"/>
</dbReference>
<dbReference type="SUPFAM" id="SSF52172">
    <property type="entry name" value="CheY-like"/>
    <property type="match status" value="1"/>
</dbReference>
<dbReference type="GO" id="GO:0000976">
    <property type="term" value="F:transcription cis-regulatory region binding"/>
    <property type="evidence" value="ECO:0007669"/>
    <property type="project" value="TreeGrafter"/>
</dbReference>
<feature type="DNA-binding region" description="OmpR/PhoB-type" evidence="3">
    <location>
        <begin position="131"/>
        <end position="228"/>
    </location>
</feature>
<dbReference type="AlphaFoldDB" id="A0A437M3W1"/>
<dbReference type="CDD" id="cd00383">
    <property type="entry name" value="trans_reg_C"/>
    <property type="match status" value="1"/>
</dbReference>
<comment type="caution">
    <text evidence="6">The sequence shown here is derived from an EMBL/GenBank/DDBJ whole genome shotgun (WGS) entry which is preliminary data.</text>
</comment>
<dbReference type="PANTHER" id="PTHR48111">
    <property type="entry name" value="REGULATOR OF RPOS"/>
    <property type="match status" value="1"/>
</dbReference>
<organism evidence="6 7">
    <name type="scientific">Rhodovarius crocodyli</name>
    <dbReference type="NCBI Taxonomy" id="1979269"/>
    <lineage>
        <taxon>Bacteria</taxon>
        <taxon>Pseudomonadati</taxon>
        <taxon>Pseudomonadota</taxon>
        <taxon>Alphaproteobacteria</taxon>
        <taxon>Acetobacterales</taxon>
        <taxon>Roseomonadaceae</taxon>
        <taxon>Rhodovarius</taxon>
    </lineage>
</organism>
<dbReference type="GO" id="GO:0006355">
    <property type="term" value="P:regulation of DNA-templated transcription"/>
    <property type="evidence" value="ECO:0007669"/>
    <property type="project" value="InterPro"/>
</dbReference>
<dbReference type="GO" id="GO:0032993">
    <property type="term" value="C:protein-DNA complex"/>
    <property type="evidence" value="ECO:0007669"/>
    <property type="project" value="TreeGrafter"/>
</dbReference>
<dbReference type="GO" id="GO:0005829">
    <property type="term" value="C:cytosol"/>
    <property type="evidence" value="ECO:0007669"/>
    <property type="project" value="TreeGrafter"/>
</dbReference>
<evidence type="ECO:0000259" key="4">
    <source>
        <dbReference type="PROSITE" id="PS50110"/>
    </source>
</evidence>
<proteinExistence type="predicted"/>
<dbReference type="Proteomes" id="UP000282957">
    <property type="component" value="Unassembled WGS sequence"/>
</dbReference>
<dbReference type="CDD" id="cd17620">
    <property type="entry name" value="REC_OmpR_KdpE-like"/>
    <property type="match status" value="1"/>
</dbReference>
<feature type="domain" description="Response regulatory" evidence="4">
    <location>
        <begin position="8"/>
        <end position="121"/>
    </location>
</feature>
<evidence type="ECO:0000313" key="7">
    <source>
        <dbReference type="Proteomes" id="UP000282957"/>
    </source>
</evidence>
<dbReference type="PROSITE" id="PS51755">
    <property type="entry name" value="OMPR_PHOB"/>
    <property type="match status" value="1"/>
</dbReference>